<dbReference type="EMBL" id="VULO01000006">
    <property type="protein sequence ID" value="MSS84299.1"/>
    <property type="molecule type" value="Genomic_DNA"/>
</dbReference>
<sequence>MNINPQRRGGRKLISSPQAMHAAVMSAFEPGSLDSVEGRPLWRLDIDKPVYRLYIVSPLRPDLHHIIEQAGWQGQRWDTTPYTPFLDRLRQGQRWGFRFTANPTKRGPSHGGRGELQPQKSVTKQTQWLLERSSKWGFTIPDIEIPRTMISPTEGSETDSLLTSPDVKVTSREEKRFSRRGATDKKASTVTIVQAQYEGTLEISDVDALRYSLTNGIGRGKAYGCGLLTLKEPR</sequence>
<name>A0A6N7VRC1_9ACTO</name>
<dbReference type="CDD" id="cd09727">
    <property type="entry name" value="Cas6_I-E"/>
    <property type="match status" value="1"/>
</dbReference>
<organism evidence="2 3">
    <name type="scientific">Scrofimicrobium canadense</name>
    <dbReference type="NCBI Taxonomy" id="2652290"/>
    <lineage>
        <taxon>Bacteria</taxon>
        <taxon>Bacillati</taxon>
        <taxon>Actinomycetota</taxon>
        <taxon>Actinomycetes</taxon>
        <taxon>Actinomycetales</taxon>
        <taxon>Actinomycetaceae</taxon>
        <taxon>Scrofimicrobium</taxon>
    </lineage>
</organism>
<gene>
    <name evidence="2" type="primary">cas6e</name>
    <name evidence="2" type="ORF">FYJ24_05870</name>
</gene>
<protein>
    <submittedName>
        <fullName evidence="2">Type I-E CRISPR-associated protein Cas6/Cse3/CasE</fullName>
    </submittedName>
</protein>
<feature type="compositionally biased region" description="Basic and acidic residues" evidence="1">
    <location>
        <begin position="169"/>
        <end position="182"/>
    </location>
</feature>
<dbReference type="Proteomes" id="UP000470875">
    <property type="component" value="Unassembled WGS sequence"/>
</dbReference>
<feature type="region of interest" description="Disordered" evidence="1">
    <location>
        <begin position="149"/>
        <end position="182"/>
    </location>
</feature>
<dbReference type="InterPro" id="IPR010179">
    <property type="entry name" value="CRISPR-assoc_prot_Cse3"/>
</dbReference>
<evidence type="ECO:0000313" key="3">
    <source>
        <dbReference type="Proteomes" id="UP000470875"/>
    </source>
</evidence>
<accession>A0A6N7VRC1</accession>
<feature type="compositionally biased region" description="Polar residues" evidence="1">
    <location>
        <begin position="150"/>
        <end position="163"/>
    </location>
</feature>
<feature type="region of interest" description="Disordered" evidence="1">
    <location>
        <begin position="100"/>
        <end position="121"/>
    </location>
</feature>
<dbReference type="Gene3D" id="3.30.70.1200">
    <property type="entry name" value="Crispr-associated protein, domain 1"/>
    <property type="match status" value="1"/>
</dbReference>
<reference evidence="2 3" key="1">
    <citation type="submission" date="2019-08" db="EMBL/GenBank/DDBJ databases">
        <title>In-depth cultivation of the pig gut microbiome towards novel bacterial diversity and tailored functional studies.</title>
        <authorList>
            <person name="Wylensek D."/>
            <person name="Hitch T.C.A."/>
            <person name="Clavel T."/>
        </authorList>
    </citation>
    <scope>NUCLEOTIDE SEQUENCE [LARGE SCALE GENOMIC DNA]</scope>
    <source>
        <strain evidence="2 3">WB03_NA08</strain>
    </source>
</reference>
<dbReference type="SUPFAM" id="SSF117987">
    <property type="entry name" value="CRISPR-associated protein"/>
    <property type="match status" value="2"/>
</dbReference>
<proteinExistence type="predicted"/>
<keyword evidence="3" id="KW-1185">Reference proteome</keyword>
<dbReference type="Gene3D" id="3.30.70.1210">
    <property type="entry name" value="Crispr-associated protein, domain 2"/>
    <property type="match status" value="1"/>
</dbReference>
<dbReference type="NCBIfam" id="TIGR01907">
    <property type="entry name" value="casE_Cse3"/>
    <property type="match status" value="1"/>
</dbReference>
<dbReference type="SMART" id="SM01101">
    <property type="entry name" value="CRISPR_assoc"/>
    <property type="match status" value="1"/>
</dbReference>
<dbReference type="Pfam" id="PF08798">
    <property type="entry name" value="CRISPR_assoc"/>
    <property type="match status" value="1"/>
</dbReference>
<dbReference type="AlphaFoldDB" id="A0A6N7VRC1"/>
<evidence type="ECO:0000313" key="2">
    <source>
        <dbReference type="EMBL" id="MSS84299.1"/>
    </source>
</evidence>
<comment type="caution">
    <text evidence="2">The sequence shown here is derived from an EMBL/GenBank/DDBJ whole genome shotgun (WGS) entry which is preliminary data.</text>
</comment>
<evidence type="ECO:0000256" key="1">
    <source>
        <dbReference type="SAM" id="MobiDB-lite"/>
    </source>
</evidence>